<proteinExistence type="predicted"/>
<evidence type="ECO:0000313" key="2">
    <source>
        <dbReference type="Proteomes" id="UP000319715"/>
    </source>
</evidence>
<organism evidence="1 2">
    <name type="scientific">Pantoea dispersa</name>
    <dbReference type="NCBI Taxonomy" id="59814"/>
    <lineage>
        <taxon>Bacteria</taxon>
        <taxon>Pseudomonadati</taxon>
        <taxon>Pseudomonadota</taxon>
        <taxon>Gammaproteobacteria</taxon>
        <taxon>Enterobacterales</taxon>
        <taxon>Erwiniaceae</taxon>
        <taxon>Pantoea</taxon>
    </lineage>
</organism>
<sequence length="121" mass="13840">MTAYDRLCVFDRFVKGVKIVRRIRLSRNQPHRMMELLRYSTQIAHKATAFSAVNFAFQATSQFRPDDRACIALSFSFQESGIVFFHVVLDEVAAFIALSADRQRTGRAAAKVVFRLADHLQ</sequence>
<dbReference type="Proteomes" id="UP000319715">
    <property type="component" value="Unassembled WGS sequence"/>
</dbReference>
<protein>
    <submittedName>
        <fullName evidence="1">Uncharacterized protein</fullName>
    </submittedName>
</protein>
<dbReference type="RefSeq" id="WP_141496611.1">
    <property type="nucleotide sequence ID" value="NZ_CP109853.1"/>
</dbReference>
<name>A0ABY2ZW70_9GAMM</name>
<gene>
    <name evidence="1" type="ORF">FK492_16375</name>
</gene>
<accession>A0ABY2ZW70</accession>
<dbReference type="EMBL" id="VICF01000006">
    <property type="protein sequence ID" value="TQC71349.1"/>
    <property type="molecule type" value="Genomic_DNA"/>
</dbReference>
<evidence type="ECO:0000313" key="1">
    <source>
        <dbReference type="EMBL" id="TQC71349.1"/>
    </source>
</evidence>
<comment type="caution">
    <text evidence="1">The sequence shown here is derived from an EMBL/GenBank/DDBJ whole genome shotgun (WGS) entry which is preliminary data.</text>
</comment>
<keyword evidence="2" id="KW-1185">Reference proteome</keyword>
<reference evidence="1 2" key="1">
    <citation type="submission" date="2019-06" db="EMBL/GenBank/DDBJ databases">
        <title>Pantoea dispersa Assembly.</title>
        <authorList>
            <person name="Wang J."/>
        </authorList>
    </citation>
    <scope>NUCLEOTIDE SEQUENCE [LARGE SCALE GENOMIC DNA]</scope>
    <source>
        <strain evidence="2">bio</strain>
    </source>
</reference>